<protein>
    <submittedName>
        <fullName evidence="2">Nuclear transport factor 2 family protein</fullName>
    </submittedName>
</protein>
<name>A0A9X3ED56_9GAMM</name>
<dbReference type="AlphaFoldDB" id="A0A9X3ED56"/>
<dbReference type="Pfam" id="PF12680">
    <property type="entry name" value="SnoaL_2"/>
    <property type="match status" value="1"/>
</dbReference>
<evidence type="ECO:0000313" key="2">
    <source>
        <dbReference type="EMBL" id="MCY0964480.1"/>
    </source>
</evidence>
<dbReference type="Gene3D" id="3.10.450.50">
    <property type="match status" value="1"/>
</dbReference>
<accession>A0A9X3ED56</accession>
<keyword evidence="3" id="KW-1185">Reference proteome</keyword>
<feature type="domain" description="SnoaL-like" evidence="1">
    <location>
        <begin position="9"/>
        <end position="114"/>
    </location>
</feature>
<dbReference type="Proteomes" id="UP001150830">
    <property type="component" value="Unassembled WGS sequence"/>
</dbReference>
<dbReference type="InterPro" id="IPR032710">
    <property type="entry name" value="NTF2-like_dom_sf"/>
</dbReference>
<comment type="caution">
    <text evidence="2">The sequence shown here is derived from an EMBL/GenBank/DDBJ whole genome shotgun (WGS) entry which is preliminary data.</text>
</comment>
<organism evidence="2 3">
    <name type="scientific">Parathalassolituus penaei</name>
    <dbReference type="NCBI Taxonomy" id="2997323"/>
    <lineage>
        <taxon>Bacteria</taxon>
        <taxon>Pseudomonadati</taxon>
        <taxon>Pseudomonadota</taxon>
        <taxon>Gammaproteobacteria</taxon>
        <taxon>Oceanospirillales</taxon>
        <taxon>Oceanospirillaceae</taxon>
        <taxon>Parathalassolituus</taxon>
    </lineage>
</organism>
<reference evidence="2" key="1">
    <citation type="submission" date="2022-11" db="EMBL/GenBank/DDBJ databases">
        <title>Parathalassolutuus dongxingensis gen. nov., sp. nov., a novel member of family Oceanospirillaceae isolated from a coastal shrimp pond in Guangxi, China.</title>
        <authorList>
            <person name="Chen H."/>
        </authorList>
    </citation>
    <scope>NUCLEOTIDE SEQUENCE</scope>
    <source>
        <strain evidence="2">G-43</strain>
    </source>
</reference>
<sequence length="143" mass="17217">MSHERIQRVQHLYQHLDRDSLSQPLLAMVYDQQILFSDPLHQVHGLPELHRYFERLYRSVDGIRFEYGDAISNQNRDFLPWQMHYRHPRIGGGRWITVEGGTVLEWNHHRVIRHQDLFDAGQMLYQHLPVMGTAIRWLRKRLA</sequence>
<proteinExistence type="predicted"/>
<dbReference type="EMBL" id="JAPNOA010000016">
    <property type="protein sequence ID" value="MCY0964480.1"/>
    <property type="molecule type" value="Genomic_DNA"/>
</dbReference>
<dbReference type="RefSeq" id="WP_283172696.1">
    <property type="nucleotide sequence ID" value="NZ_JAPNOA010000016.1"/>
</dbReference>
<evidence type="ECO:0000259" key="1">
    <source>
        <dbReference type="Pfam" id="PF12680"/>
    </source>
</evidence>
<gene>
    <name evidence="2" type="ORF">OUO13_04720</name>
</gene>
<dbReference type="SUPFAM" id="SSF54427">
    <property type="entry name" value="NTF2-like"/>
    <property type="match status" value="1"/>
</dbReference>
<evidence type="ECO:0000313" key="3">
    <source>
        <dbReference type="Proteomes" id="UP001150830"/>
    </source>
</evidence>
<dbReference type="InterPro" id="IPR037401">
    <property type="entry name" value="SnoaL-like"/>
</dbReference>